<keyword evidence="2" id="KW-1133">Transmembrane helix</keyword>
<sequence length="133" mass="14070">MTGGSAGRLQPGRPPRYGGARPVRPQRGMVTAEFAFASLAMVGAVVLIAWLLTALMLLAQCQGLAAEVARQEARGDRRAAADAIADRPPGAVVHVGTARDRVRVEVSLDARPWASWLPAVPLRAEAVVLREPS</sequence>
<feature type="compositionally biased region" description="Low complexity" evidence="1">
    <location>
        <begin position="15"/>
        <end position="24"/>
    </location>
</feature>
<proteinExistence type="predicted"/>
<feature type="region of interest" description="Disordered" evidence="1">
    <location>
        <begin position="1"/>
        <end position="24"/>
    </location>
</feature>
<dbReference type="EMBL" id="PDJC01000001">
    <property type="protein sequence ID" value="PFG17755.1"/>
    <property type="molecule type" value="Genomic_DNA"/>
</dbReference>
<dbReference type="NCBIfam" id="NF041390">
    <property type="entry name" value="TadE_Rv3655c"/>
    <property type="match status" value="1"/>
</dbReference>
<keyword evidence="2" id="KW-0472">Membrane</keyword>
<protein>
    <recommendedName>
        <fullName evidence="5">TadE-like protein</fullName>
    </recommendedName>
</protein>
<accession>A0A2A9CUN1</accession>
<evidence type="ECO:0008006" key="5">
    <source>
        <dbReference type="Google" id="ProtNLM"/>
    </source>
</evidence>
<reference evidence="3 4" key="1">
    <citation type="submission" date="2017-10" db="EMBL/GenBank/DDBJ databases">
        <title>Sequencing the genomes of 1000 actinobacteria strains.</title>
        <authorList>
            <person name="Klenk H.-P."/>
        </authorList>
    </citation>
    <scope>NUCLEOTIDE SEQUENCE [LARGE SCALE GENOMIC DNA]</scope>
    <source>
        <strain evidence="3 4">DSM 15597</strain>
    </source>
</reference>
<name>A0A2A9CUN1_9ACTN</name>
<evidence type="ECO:0000313" key="4">
    <source>
        <dbReference type="Proteomes" id="UP000226079"/>
    </source>
</evidence>
<organism evidence="3 4">
    <name type="scientific">Propionicimonas paludicola</name>
    <dbReference type="NCBI Taxonomy" id="185243"/>
    <lineage>
        <taxon>Bacteria</taxon>
        <taxon>Bacillati</taxon>
        <taxon>Actinomycetota</taxon>
        <taxon>Actinomycetes</taxon>
        <taxon>Propionibacteriales</taxon>
        <taxon>Nocardioidaceae</taxon>
        <taxon>Propionicimonas</taxon>
    </lineage>
</organism>
<keyword evidence="4" id="KW-1185">Reference proteome</keyword>
<evidence type="ECO:0000313" key="3">
    <source>
        <dbReference type="EMBL" id="PFG17755.1"/>
    </source>
</evidence>
<dbReference type="AlphaFoldDB" id="A0A2A9CUN1"/>
<feature type="transmembrane region" description="Helical" evidence="2">
    <location>
        <begin position="34"/>
        <end position="59"/>
    </location>
</feature>
<dbReference type="InterPro" id="IPR049790">
    <property type="entry name" value="Rv3655c/TadE"/>
</dbReference>
<dbReference type="Proteomes" id="UP000226079">
    <property type="component" value="Unassembled WGS sequence"/>
</dbReference>
<evidence type="ECO:0000256" key="1">
    <source>
        <dbReference type="SAM" id="MobiDB-lite"/>
    </source>
</evidence>
<comment type="caution">
    <text evidence="3">The sequence shown here is derived from an EMBL/GenBank/DDBJ whole genome shotgun (WGS) entry which is preliminary data.</text>
</comment>
<evidence type="ECO:0000256" key="2">
    <source>
        <dbReference type="SAM" id="Phobius"/>
    </source>
</evidence>
<gene>
    <name evidence="3" type="ORF">ATK74_2329</name>
</gene>
<keyword evidence="2" id="KW-0812">Transmembrane</keyword>